<keyword evidence="2" id="KW-0597">Phosphoprotein</keyword>
<organism evidence="4 5">
    <name type="scientific">Streptomyces chisholmiae</name>
    <dbReference type="NCBI Taxonomy" id="3075540"/>
    <lineage>
        <taxon>Bacteria</taxon>
        <taxon>Bacillati</taxon>
        <taxon>Actinomycetota</taxon>
        <taxon>Actinomycetes</taxon>
        <taxon>Kitasatosporales</taxon>
        <taxon>Streptomycetaceae</taxon>
        <taxon>Streptomyces</taxon>
    </lineage>
</organism>
<dbReference type="InterPro" id="IPR009081">
    <property type="entry name" value="PP-bd_ACP"/>
</dbReference>
<sequence>MPGTTWPADFEKVLRAHLPMLPDDREILPDASLTALGLDSMSTVALLVDVEDLFDVSLPDEDITEEAFTSAGTLWTLIQRQIDAG</sequence>
<dbReference type="Proteomes" id="UP001183410">
    <property type="component" value="Unassembled WGS sequence"/>
</dbReference>
<dbReference type="InterPro" id="IPR006162">
    <property type="entry name" value="Ppantetheine_attach_site"/>
</dbReference>
<evidence type="ECO:0000313" key="4">
    <source>
        <dbReference type="EMBL" id="MDT0266099.1"/>
    </source>
</evidence>
<dbReference type="InterPro" id="IPR036736">
    <property type="entry name" value="ACP-like_sf"/>
</dbReference>
<reference evidence="5" key="1">
    <citation type="submission" date="2023-07" db="EMBL/GenBank/DDBJ databases">
        <title>30 novel species of actinomycetes from the DSMZ collection.</title>
        <authorList>
            <person name="Nouioui I."/>
        </authorList>
    </citation>
    <scope>NUCLEOTIDE SEQUENCE [LARGE SCALE GENOMIC DNA]</scope>
    <source>
        <strain evidence="5">DSM 44915</strain>
    </source>
</reference>
<name>A0ABU2JMA2_9ACTN</name>
<keyword evidence="5" id="KW-1185">Reference proteome</keyword>
<evidence type="ECO:0000259" key="3">
    <source>
        <dbReference type="PROSITE" id="PS50075"/>
    </source>
</evidence>
<evidence type="ECO:0000256" key="2">
    <source>
        <dbReference type="ARBA" id="ARBA00022553"/>
    </source>
</evidence>
<comment type="caution">
    <text evidence="4">The sequence shown here is derived from an EMBL/GenBank/DDBJ whole genome shotgun (WGS) entry which is preliminary data.</text>
</comment>
<feature type="domain" description="Carrier" evidence="3">
    <location>
        <begin position="4"/>
        <end position="82"/>
    </location>
</feature>
<keyword evidence="1" id="KW-0596">Phosphopantetheine</keyword>
<dbReference type="RefSeq" id="WP_311666097.1">
    <property type="nucleotide sequence ID" value="NZ_JAVREO010000003.1"/>
</dbReference>
<dbReference type="Gene3D" id="1.10.1200.10">
    <property type="entry name" value="ACP-like"/>
    <property type="match status" value="1"/>
</dbReference>
<dbReference type="PROSITE" id="PS50075">
    <property type="entry name" value="CARRIER"/>
    <property type="match status" value="1"/>
</dbReference>
<protein>
    <submittedName>
        <fullName evidence="4">Phosphopantetheine-binding protein</fullName>
    </submittedName>
</protein>
<evidence type="ECO:0000313" key="5">
    <source>
        <dbReference type="Proteomes" id="UP001183410"/>
    </source>
</evidence>
<accession>A0ABU2JMA2</accession>
<proteinExistence type="predicted"/>
<evidence type="ECO:0000256" key="1">
    <source>
        <dbReference type="ARBA" id="ARBA00022450"/>
    </source>
</evidence>
<dbReference type="PROSITE" id="PS00012">
    <property type="entry name" value="PHOSPHOPANTETHEINE"/>
    <property type="match status" value="1"/>
</dbReference>
<dbReference type="SUPFAM" id="SSF47336">
    <property type="entry name" value="ACP-like"/>
    <property type="match status" value="1"/>
</dbReference>
<gene>
    <name evidence="4" type="ORF">RM844_07295</name>
</gene>
<dbReference type="Pfam" id="PF00550">
    <property type="entry name" value="PP-binding"/>
    <property type="match status" value="1"/>
</dbReference>
<dbReference type="EMBL" id="JAVREO010000003">
    <property type="protein sequence ID" value="MDT0266099.1"/>
    <property type="molecule type" value="Genomic_DNA"/>
</dbReference>